<evidence type="ECO:0000256" key="7">
    <source>
        <dbReference type="ARBA" id="ARBA00023136"/>
    </source>
</evidence>
<comment type="caution">
    <text evidence="11">The sequence shown here is derived from an EMBL/GenBank/DDBJ whole genome shotgun (WGS) entry which is preliminary data.</text>
</comment>
<protein>
    <submittedName>
        <fullName evidence="11">Murein biosynthesis integral membrane protein MurJ</fullName>
    </submittedName>
</protein>
<evidence type="ECO:0000256" key="2">
    <source>
        <dbReference type="ARBA" id="ARBA00022475"/>
    </source>
</evidence>
<keyword evidence="4" id="KW-0133">Cell shape</keyword>
<keyword evidence="12" id="KW-1185">Reference proteome</keyword>
<evidence type="ECO:0000256" key="5">
    <source>
        <dbReference type="ARBA" id="ARBA00022984"/>
    </source>
</evidence>
<feature type="transmembrane region" description="Helical" evidence="10">
    <location>
        <begin position="21"/>
        <end position="40"/>
    </location>
</feature>
<evidence type="ECO:0000256" key="3">
    <source>
        <dbReference type="ARBA" id="ARBA00022692"/>
    </source>
</evidence>
<evidence type="ECO:0000256" key="6">
    <source>
        <dbReference type="ARBA" id="ARBA00022989"/>
    </source>
</evidence>
<evidence type="ECO:0000256" key="8">
    <source>
        <dbReference type="ARBA" id="ARBA00060041"/>
    </source>
</evidence>
<accession>A0ABV8JUT4</accession>
<evidence type="ECO:0000313" key="11">
    <source>
        <dbReference type="EMBL" id="MFC4097901.1"/>
    </source>
</evidence>
<evidence type="ECO:0000256" key="4">
    <source>
        <dbReference type="ARBA" id="ARBA00022960"/>
    </source>
</evidence>
<feature type="transmembrane region" description="Helical" evidence="10">
    <location>
        <begin position="60"/>
        <end position="82"/>
    </location>
</feature>
<sequence length="453" mass="51441">MINKLRKIVKEFDFKSLFQNQVITNILTVGILTILVKFIGFYKESVVAANFGLSEILDTFLIASLVPGFIDTVFLGAFKNVFIPSYVAELKKGKEISSFQSTGFIVTCLVSLFFMLIAYLFTDFYLETFFKGHTEEYYLMIKRQFQFLLPCIFIWGLSSLLSGLLNIYGEFRYSSLGTVFVPISIITSLFLLRDLLGYLVLALGTLLGSIIGLLYFFLLCKRKNILKLSRPDFRSQNAKIMFSQIPAKVSSGFLTGMNGVVDQYFAAQLAIGSIAAINYGKKMPAFLIGILVIAITNVLLPYFSKLILDDRQKSFKMVFKMMKITFLGGTLFAVLGILFTDFFVELFYQRKEFTPRDTELVSIIQKIFLIYIPFTIAGMINVNFLTSINKNAFMAYVSLIALVINIVLDYILIQYYGILGIAICTTIVVIIKNIIMFAFTYKESKKKLLLKEY</sequence>
<gene>
    <name evidence="11" type="primary">murJ</name>
    <name evidence="11" type="ORF">ACFOUT_18600</name>
</gene>
<dbReference type="Proteomes" id="UP001595814">
    <property type="component" value="Unassembled WGS sequence"/>
</dbReference>
<comment type="subcellular location">
    <subcellularLocation>
        <location evidence="1">Cell membrane</location>
        <topology evidence="1">Multi-pass membrane protein</topology>
    </subcellularLocation>
</comment>
<feature type="transmembrane region" description="Helical" evidence="10">
    <location>
        <begin position="324"/>
        <end position="348"/>
    </location>
</feature>
<dbReference type="Pfam" id="PF03023">
    <property type="entry name" value="MurJ"/>
    <property type="match status" value="1"/>
</dbReference>
<feature type="transmembrane region" description="Helical" evidence="10">
    <location>
        <begin position="198"/>
        <end position="220"/>
    </location>
</feature>
<dbReference type="PANTHER" id="PTHR43486">
    <property type="entry name" value="LIPID II FLIPPASE MURJ-RELATED"/>
    <property type="match status" value="1"/>
</dbReference>
<dbReference type="InterPro" id="IPR004268">
    <property type="entry name" value="MurJ"/>
</dbReference>
<dbReference type="PANTHER" id="PTHR43486:SF1">
    <property type="entry name" value="LIPID II FLIPPASE MURJ-RELATED"/>
    <property type="match status" value="1"/>
</dbReference>
<keyword evidence="5" id="KW-0573">Peptidoglycan synthesis</keyword>
<feature type="transmembrane region" description="Helical" evidence="10">
    <location>
        <begin position="368"/>
        <end position="386"/>
    </location>
</feature>
<comment type="similarity">
    <text evidence="9">Belongs to the MurJ/MviN family.</text>
</comment>
<feature type="transmembrane region" description="Helical" evidence="10">
    <location>
        <begin position="260"/>
        <end position="279"/>
    </location>
</feature>
<evidence type="ECO:0000313" key="12">
    <source>
        <dbReference type="Proteomes" id="UP001595814"/>
    </source>
</evidence>
<proteinExistence type="inferred from homology"/>
<keyword evidence="2" id="KW-1003">Cell membrane</keyword>
<comment type="function">
    <text evidence="8">Involved in peptidoglycan biosynthesis. Transports lipid-linked peptidoglycan precursors from the inner to the outer leaflet of the cytoplasmic membrane.</text>
</comment>
<keyword evidence="7 10" id="KW-0472">Membrane</keyword>
<dbReference type="PRINTS" id="PR01806">
    <property type="entry name" value="VIRFACTRMVIN"/>
</dbReference>
<dbReference type="EMBL" id="JBHSAW010000025">
    <property type="protein sequence ID" value="MFC4097901.1"/>
    <property type="molecule type" value="Genomic_DNA"/>
</dbReference>
<reference evidence="12" key="1">
    <citation type="journal article" date="2019" name="Int. J. Syst. Evol. Microbiol.">
        <title>The Global Catalogue of Microorganisms (GCM) 10K type strain sequencing project: providing services to taxonomists for standard genome sequencing and annotation.</title>
        <authorList>
            <consortium name="The Broad Institute Genomics Platform"/>
            <consortium name="The Broad Institute Genome Sequencing Center for Infectious Disease"/>
            <person name="Wu L."/>
            <person name="Ma J."/>
        </authorList>
    </citation>
    <scope>NUCLEOTIDE SEQUENCE [LARGE SCALE GENOMIC DNA]</scope>
    <source>
        <strain evidence="12">CECT 7477</strain>
    </source>
</reference>
<feature type="transmembrane region" description="Helical" evidence="10">
    <location>
        <begin position="147"/>
        <end position="168"/>
    </location>
</feature>
<evidence type="ECO:0000256" key="9">
    <source>
        <dbReference type="ARBA" id="ARBA00061532"/>
    </source>
</evidence>
<feature type="transmembrane region" description="Helical" evidence="10">
    <location>
        <begin position="285"/>
        <end position="303"/>
    </location>
</feature>
<feature type="transmembrane region" description="Helical" evidence="10">
    <location>
        <begin position="103"/>
        <end position="121"/>
    </location>
</feature>
<feature type="transmembrane region" description="Helical" evidence="10">
    <location>
        <begin position="393"/>
        <end position="413"/>
    </location>
</feature>
<keyword evidence="3 10" id="KW-0812">Transmembrane</keyword>
<keyword evidence="6 10" id="KW-1133">Transmembrane helix</keyword>
<dbReference type="RefSeq" id="WP_192462942.1">
    <property type="nucleotide sequence ID" value="NZ_JACYFJ010000005.1"/>
</dbReference>
<feature type="transmembrane region" description="Helical" evidence="10">
    <location>
        <begin position="175"/>
        <end position="192"/>
    </location>
</feature>
<feature type="transmembrane region" description="Helical" evidence="10">
    <location>
        <begin position="419"/>
        <end position="441"/>
    </location>
</feature>
<organism evidence="11 12">
    <name type="scientific">Euzebyella saccharophila</name>
    <dbReference type="NCBI Taxonomy" id="679664"/>
    <lineage>
        <taxon>Bacteria</taxon>
        <taxon>Pseudomonadati</taxon>
        <taxon>Bacteroidota</taxon>
        <taxon>Flavobacteriia</taxon>
        <taxon>Flavobacteriales</taxon>
        <taxon>Flavobacteriaceae</taxon>
        <taxon>Euzebyella</taxon>
    </lineage>
</organism>
<evidence type="ECO:0000256" key="10">
    <source>
        <dbReference type="SAM" id="Phobius"/>
    </source>
</evidence>
<name>A0ABV8JUT4_9FLAO</name>
<evidence type="ECO:0000256" key="1">
    <source>
        <dbReference type="ARBA" id="ARBA00004651"/>
    </source>
</evidence>